<protein>
    <submittedName>
        <fullName evidence="1">Uncharacterized protein</fullName>
    </submittedName>
</protein>
<dbReference type="Proteomes" id="UP001464378">
    <property type="component" value="Unassembled WGS sequence"/>
</dbReference>
<organism evidence="1 2">
    <name type="scientific">Pseudoflavonifractor intestinihominis</name>
    <dbReference type="NCBI Taxonomy" id="3133171"/>
    <lineage>
        <taxon>Bacteria</taxon>
        <taxon>Bacillati</taxon>
        <taxon>Bacillota</taxon>
        <taxon>Clostridia</taxon>
        <taxon>Eubacteriales</taxon>
        <taxon>Oscillospiraceae</taxon>
        <taxon>Pseudoflavonifractor</taxon>
    </lineage>
</organism>
<accession>A0ABV1ECZ4</accession>
<dbReference type="EMBL" id="JBBMFK010000027">
    <property type="protein sequence ID" value="MEQ2444585.1"/>
    <property type="molecule type" value="Genomic_DNA"/>
</dbReference>
<evidence type="ECO:0000313" key="2">
    <source>
        <dbReference type="Proteomes" id="UP001464378"/>
    </source>
</evidence>
<name>A0ABV1ECZ4_9FIRM</name>
<keyword evidence="2" id="KW-1185">Reference proteome</keyword>
<sequence>MPRRSNAPRPSDEEIMKYDNVPIHLAASYLGTSSPTMMRALQQGRTPFGWAALNEETGTYTYNVSPGGLVEYKHRGYKTVDLSLMEQLMQEAVDRLVAARMDKLKAAMRLMEQ</sequence>
<proteinExistence type="predicted"/>
<comment type="caution">
    <text evidence="1">The sequence shown here is derived from an EMBL/GenBank/DDBJ whole genome shotgun (WGS) entry which is preliminary data.</text>
</comment>
<gene>
    <name evidence="1" type="ORF">WMO64_14050</name>
</gene>
<dbReference type="RefSeq" id="WP_349232372.1">
    <property type="nucleotide sequence ID" value="NZ_JBBMFK010000027.1"/>
</dbReference>
<reference evidence="1 2" key="1">
    <citation type="submission" date="2024-03" db="EMBL/GenBank/DDBJ databases">
        <title>Human intestinal bacterial collection.</title>
        <authorList>
            <person name="Pauvert C."/>
            <person name="Hitch T.C.A."/>
            <person name="Clavel T."/>
        </authorList>
    </citation>
    <scope>NUCLEOTIDE SEQUENCE [LARGE SCALE GENOMIC DNA]</scope>
    <source>
        <strain evidence="1 2">CLA-AP-H29</strain>
    </source>
</reference>
<evidence type="ECO:0000313" key="1">
    <source>
        <dbReference type="EMBL" id="MEQ2444585.1"/>
    </source>
</evidence>